<keyword evidence="1" id="KW-0812">Transmembrane</keyword>
<evidence type="ECO:0000256" key="1">
    <source>
        <dbReference type="SAM" id="Phobius"/>
    </source>
</evidence>
<organism evidence="2 3">
    <name type="scientific">Zasmidium cellare</name>
    <name type="common">Wine cellar mold</name>
    <name type="synonym">Racodium cellare</name>
    <dbReference type="NCBI Taxonomy" id="395010"/>
    <lineage>
        <taxon>Eukaryota</taxon>
        <taxon>Fungi</taxon>
        <taxon>Dikarya</taxon>
        <taxon>Ascomycota</taxon>
        <taxon>Pezizomycotina</taxon>
        <taxon>Dothideomycetes</taxon>
        <taxon>Dothideomycetidae</taxon>
        <taxon>Mycosphaerellales</taxon>
        <taxon>Mycosphaerellaceae</taxon>
        <taxon>Zasmidium</taxon>
    </lineage>
</organism>
<keyword evidence="3" id="KW-1185">Reference proteome</keyword>
<evidence type="ECO:0008006" key="4">
    <source>
        <dbReference type="Google" id="ProtNLM"/>
    </source>
</evidence>
<evidence type="ECO:0000313" key="2">
    <source>
        <dbReference type="EMBL" id="KAK4497593.1"/>
    </source>
</evidence>
<dbReference type="Proteomes" id="UP001305779">
    <property type="component" value="Unassembled WGS sequence"/>
</dbReference>
<accession>A0ABR0E921</accession>
<feature type="transmembrane region" description="Helical" evidence="1">
    <location>
        <begin position="73"/>
        <end position="92"/>
    </location>
</feature>
<protein>
    <recommendedName>
        <fullName evidence="4">Wax synthase domain-containing protein</fullName>
    </recommendedName>
</protein>
<sequence>MLEWLRRFREPPDDFFPRHGLTTSALDTTAVTNITTINATAAYPLITNPAAIMHLVPLLSACYTSLTDLIRSIFTPGGLLIAFFVFTVFYFGKILNGISKLYNNVAAGYHYHYDTFWTIGKWLWLLIIKPWVRSQIQDIVLPYIWPSLSAVRHDAYRWAVHLFLGTVVHEVPDWASVVDGVSGWIRTVVVAICTGLLWLAGWVVCGFVFGWVWVAWAFLASLAILRDLANTWFGHTKAVISNIREFVWDKVIRLGLYWLLFQMGKASEPTAQPSSPLAKTTRVLIDSLSGTAPLRLSSPSATIQSTRYTSFEDDEHIPTPITNPKSTNLDVDRMPGFQHVDPIEGHRRWYNWSW</sequence>
<reference evidence="2 3" key="1">
    <citation type="journal article" date="2023" name="G3 (Bethesda)">
        <title>A chromosome-level genome assembly of Zasmidium syzygii isolated from banana leaves.</title>
        <authorList>
            <person name="van Westerhoven A.C."/>
            <person name="Mehrabi R."/>
            <person name="Talebi R."/>
            <person name="Steentjes M.B.F."/>
            <person name="Corcolon B."/>
            <person name="Chong P.A."/>
            <person name="Kema G.H.J."/>
            <person name="Seidl M.F."/>
        </authorList>
    </citation>
    <scope>NUCLEOTIDE SEQUENCE [LARGE SCALE GENOMIC DNA]</scope>
    <source>
        <strain evidence="2 3">P124</strain>
    </source>
</reference>
<gene>
    <name evidence="2" type="ORF">PRZ48_010246</name>
</gene>
<proteinExistence type="predicted"/>
<comment type="caution">
    <text evidence="2">The sequence shown here is derived from an EMBL/GenBank/DDBJ whole genome shotgun (WGS) entry which is preliminary data.</text>
</comment>
<keyword evidence="1" id="KW-0472">Membrane</keyword>
<name>A0ABR0E921_ZASCE</name>
<dbReference type="EMBL" id="JAXOVC010000008">
    <property type="protein sequence ID" value="KAK4497593.1"/>
    <property type="molecule type" value="Genomic_DNA"/>
</dbReference>
<keyword evidence="1" id="KW-1133">Transmembrane helix</keyword>
<evidence type="ECO:0000313" key="3">
    <source>
        <dbReference type="Proteomes" id="UP001305779"/>
    </source>
</evidence>